<reference evidence="7 8" key="1">
    <citation type="submission" date="2017-08" db="EMBL/GenBank/DDBJ databases">
        <title>Infants hospitalized years apart are colonized by the same room-sourced microbial strains.</title>
        <authorList>
            <person name="Brooks B."/>
            <person name="Olm M.R."/>
            <person name="Firek B.A."/>
            <person name="Baker R."/>
            <person name="Thomas B.C."/>
            <person name="Morowitz M.J."/>
            <person name="Banfield J.F."/>
        </authorList>
    </citation>
    <scope>NUCLEOTIDE SEQUENCE [LARGE SCALE GENOMIC DNA]</scope>
    <source>
        <strain evidence="7">S2_003_000_R2_11</strain>
    </source>
</reference>
<proteinExistence type="predicted"/>
<feature type="transmembrane region" description="Helical" evidence="5">
    <location>
        <begin position="30"/>
        <end position="53"/>
    </location>
</feature>
<feature type="transmembrane region" description="Helical" evidence="5">
    <location>
        <begin position="345"/>
        <end position="362"/>
    </location>
</feature>
<dbReference type="CDD" id="cd17393">
    <property type="entry name" value="MFS_MosC_like"/>
    <property type="match status" value="1"/>
</dbReference>
<evidence type="ECO:0000256" key="4">
    <source>
        <dbReference type="ARBA" id="ARBA00023136"/>
    </source>
</evidence>
<evidence type="ECO:0000259" key="6">
    <source>
        <dbReference type="PROSITE" id="PS50850"/>
    </source>
</evidence>
<dbReference type="Proteomes" id="UP000248975">
    <property type="component" value="Unassembled WGS sequence"/>
</dbReference>
<dbReference type="InterPro" id="IPR011701">
    <property type="entry name" value="MFS"/>
</dbReference>
<feature type="transmembrane region" description="Helical" evidence="5">
    <location>
        <begin position="149"/>
        <end position="169"/>
    </location>
</feature>
<keyword evidence="2 5" id="KW-0812">Transmembrane</keyword>
<protein>
    <submittedName>
        <fullName evidence="7">MFS transporter</fullName>
    </submittedName>
</protein>
<dbReference type="GO" id="GO:0016020">
    <property type="term" value="C:membrane"/>
    <property type="evidence" value="ECO:0007669"/>
    <property type="project" value="UniProtKB-SubCell"/>
</dbReference>
<accession>A0A2W5SD17</accession>
<feature type="domain" description="Major facilitator superfamily (MFS) profile" evidence="6">
    <location>
        <begin position="192"/>
        <end position="377"/>
    </location>
</feature>
<feature type="transmembrane region" description="Helical" evidence="5">
    <location>
        <begin position="190"/>
        <end position="209"/>
    </location>
</feature>
<dbReference type="InterPro" id="IPR036259">
    <property type="entry name" value="MFS_trans_sf"/>
</dbReference>
<dbReference type="EMBL" id="QFQS01000001">
    <property type="protein sequence ID" value="PZR01019.1"/>
    <property type="molecule type" value="Genomic_DNA"/>
</dbReference>
<comment type="caution">
    <text evidence="7">The sequence shown here is derived from an EMBL/GenBank/DDBJ whole genome shotgun (WGS) entry which is preliminary data.</text>
</comment>
<comment type="subcellular location">
    <subcellularLocation>
        <location evidence="1">Membrane</location>
        <topology evidence="1">Multi-pass membrane protein</topology>
    </subcellularLocation>
</comment>
<dbReference type="InterPro" id="IPR051788">
    <property type="entry name" value="MFS_Transporter"/>
</dbReference>
<feature type="transmembrane region" description="Helical" evidence="5">
    <location>
        <begin position="123"/>
        <end position="143"/>
    </location>
</feature>
<dbReference type="PROSITE" id="PS50850">
    <property type="entry name" value="MFS"/>
    <property type="match status" value="1"/>
</dbReference>
<dbReference type="GO" id="GO:0022857">
    <property type="term" value="F:transmembrane transporter activity"/>
    <property type="evidence" value="ECO:0007669"/>
    <property type="project" value="InterPro"/>
</dbReference>
<evidence type="ECO:0000256" key="3">
    <source>
        <dbReference type="ARBA" id="ARBA00022989"/>
    </source>
</evidence>
<evidence type="ECO:0000256" key="5">
    <source>
        <dbReference type="SAM" id="Phobius"/>
    </source>
</evidence>
<dbReference type="Gene3D" id="1.20.1250.20">
    <property type="entry name" value="MFS general substrate transporter like domains"/>
    <property type="match status" value="2"/>
</dbReference>
<name>A0A2W5SD17_CERSP</name>
<keyword evidence="3 5" id="KW-1133">Transmembrane helix</keyword>
<evidence type="ECO:0000313" key="8">
    <source>
        <dbReference type="Proteomes" id="UP000248975"/>
    </source>
</evidence>
<keyword evidence="4 5" id="KW-0472">Membrane</keyword>
<feature type="transmembrane region" description="Helical" evidence="5">
    <location>
        <begin position="259"/>
        <end position="277"/>
    </location>
</feature>
<feature type="transmembrane region" description="Helical" evidence="5">
    <location>
        <begin position="60"/>
        <end position="77"/>
    </location>
</feature>
<dbReference type="InterPro" id="IPR020846">
    <property type="entry name" value="MFS_dom"/>
</dbReference>
<sequence>MFFANGFLFGSWAPQIPLLLPRHDITEGTLGLLILGLGIGAVSAMSFSGAIIARIGSRRAVRMFAILAVGTLAFVVFSPSVPVLAIAMALMGATLGSMDVAMNANAVEVEKRLNRAIMSSSHGFWSFGGFIGGGLGGMVLSRVGAETHAVLATIAALAVMLVAMPFLVAEPRVAHHAEEGRAKHTGWPRGWAIYILGMMCLFSMVPEGGVLDWAALYLTREHGAGLETASFGFALFAGTMAVVRFMGDSVRNHFGAVTTLRVSALIGAVGMIGASLAPSPWVAIAFFGISGLGLANMVPIVLSAAGNQPGASSGAGIAAVTMMGYSGILLAPSAIGFAAEHFGYRATYFVLAILLVVVASLAQRVAAADRIGQTAAA</sequence>
<evidence type="ECO:0000313" key="7">
    <source>
        <dbReference type="EMBL" id="PZR01019.1"/>
    </source>
</evidence>
<feature type="transmembrane region" description="Helical" evidence="5">
    <location>
        <begin position="317"/>
        <end position="339"/>
    </location>
</feature>
<evidence type="ECO:0000256" key="1">
    <source>
        <dbReference type="ARBA" id="ARBA00004141"/>
    </source>
</evidence>
<dbReference type="AlphaFoldDB" id="A0A2W5SD17"/>
<gene>
    <name evidence="7" type="ORF">DI533_05655</name>
</gene>
<feature type="transmembrane region" description="Helical" evidence="5">
    <location>
        <begin position="229"/>
        <end position="247"/>
    </location>
</feature>
<dbReference type="PANTHER" id="PTHR23514">
    <property type="entry name" value="BYPASS OF STOP CODON PROTEIN 6"/>
    <property type="match status" value="1"/>
</dbReference>
<feature type="transmembrane region" description="Helical" evidence="5">
    <location>
        <begin position="283"/>
        <end position="305"/>
    </location>
</feature>
<evidence type="ECO:0000256" key="2">
    <source>
        <dbReference type="ARBA" id="ARBA00022692"/>
    </source>
</evidence>
<dbReference type="Pfam" id="PF07690">
    <property type="entry name" value="MFS_1"/>
    <property type="match status" value="1"/>
</dbReference>
<dbReference type="PANTHER" id="PTHR23514:SF13">
    <property type="entry name" value="INNER MEMBRANE PROTEIN YBJJ"/>
    <property type="match status" value="1"/>
</dbReference>
<organism evidence="7 8">
    <name type="scientific">Cereibacter sphaeroides</name>
    <name type="common">Rhodobacter sphaeroides</name>
    <dbReference type="NCBI Taxonomy" id="1063"/>
    <lineage>
        <taxon>Bacteria</taxon>
        <taxon>Pseudomonadati</taxon>
        <taxon>Pseudomonadota</taxon>
        <taxon>Alphaproteobacteria</taxon>
        <taxon>Rhodobacterales</taxon>
        <taxon>Paracoccaceae</taxon>
        <taxon>Cereibacter</taxon>
    </lineage>
</organism>
<dbReference type="SUPFAM" id="SSF103473">
    <property type="entry name" value="MFS general substrate transporter"/>
    <property type="match status" value="1"/>
</dbReference>